<dbReference type="AlphaFoldDB" id="A0A1G7QM23"/>
<evidence type="ECO:0000313" key="2">
    <source>
        <dbReference type="Proteomes" id="UP000199643"/>
    </source>
</evidence>
<organism evidence="1 2">
    <name type="scientific">Pedobacter terrae</name>
    <dbReference type="NCBI Taxonomy" id="405671"/>
    <lineage>
        <taxon>Bacteria</taxon>
        <taxon>Pseudomonadati</taxon>
        <taxon>Bacteroidota</taxon>
        <taxon>Sphingobacteriia</taxon>
        <taxon>Sphingobacteriales</taxon>
        <taxon>Sphingobacteriaceae</taxon>
        <taxon>Pedobacter</taxon>
    </lineage>
</organism>
<feature type="non-terminal residue" evidence="1">
    <location>
        <position position="72"/>
    </location>
</feature>
<evidence type="ECO:0000313" key="1">
    <source>
        <dbReference type="EMBL" id="SDF99528.1"/>
    </source>
</evidence>
<name>A0A1G7QM23_9SPHI</name>
<dbReference type="EMBL" id="FNCH01000002">
    <property type="protein sequence ID" value="SDF99528.1"/>
    <property type="molecule type" value="Genomic_DNA"/>
</dbReference>
<keyword evidence="2" id="KW-1185">Reference proteome</keyword>
<accession>A0A1G7QM23</accession>
<dbReference type="STRING" id="405671.SAMN05421827_102351"/>
<reference evidence="2" key="1">
    <citation type="submission" date="2016-10" db="EMBL/GenBank/DDBJ databases">
        <authorList>
            <person name="Varghese N."/>
            <person name="Submissions S."/>
        </authorList>
    </citation>
    <scope>NUCLEOTIDE SEQUENCE [LARGE SCALE GENOMIC DNA]</scope>
    <source>
        <strain evidence="2">DSM 17933</strain>
    </source>
</reference>
<dbReference type="Proteomes" id="UP000199643">
    <property type="component" value="Unassembled WGS sequence"/>
</dbReference>
<protein>
    <submittedName>
        <fullName evidence="1">Uncharacterized protein</fullName>
    </submittedName>
</protein>
<gene>
    <name evidence="1" type="ORF">SAMN05421827_102351</name>
</gene>
<proteinExistence type="predicted"/>
<sequence length="72" mass="8382">MKILSTNMFISKIKIFRKIGLLLTIDHESTTILSLVYAKLASSPLVYQTDFSSFKYLTRRKLSKRLNKRQGE</sequence>